<feature type="domain" description="PKD" evidence="1">
    <location>
        <begin position="1002"/>
        <end position="1076"/>
    </location>
</feature>
<dbReference type="InterPro" id="IPR022409">
    <property type="entry name" value="PKD/Chitinase_dom"/>
</dbReference>
<name>A0A5C6B6G4_9PLAN</name>
<dbReference type="EMBL" id="SJPP01000003">
    <property type="protein sequence ID" value="TWU07367.1"/>
    <property type="molecule type" value="Genomic_DNA"/>
</dbReference>
<proteinExistence type="predicted"/>
<gene>
    <name evidence="2" type="ORF">CA54_57730</name>
</gene>
<dbReference type="SUPFAM" id="SSF55486">
    <property type="entry name" value="Metalloproteases ('zincins'), catalytic domain"/>
    <property type="match status" value="1"/>
</dbReference>
<feature type="domain" description="PKD" evidence="1">
    <location>
        <begin position="1510"/>
        <end position="1584"/>
    </location>
</feature>
<dbReference type="SMART" id="SM00089">
    <property type="entry name" value="PKD"/>
    <property type="match status" value="10"/>
</dbReference>
<dbReference type="InterPro" id="IPR000601">
    <property type="entry name" value="PKD_dom"/>
</dbReference>
<dbReference type="CDD" id="cd00146">
    <property type="entry name" value="PKD"/>
    <property type="match status" value="7"/>
</dbReference>
<dbReference type="OrthoDB" id="292122at2"/>
<dbReference type="Pfam" id="PF00801">
    <property type="entry name" value="PKD"/>
    <property type="match status" value="2"/>
</dbReference>
<comment type="caution">
    <text evidence="2">The sequence shown here is derived from an EMBL/GenBank/DDBJ whole genome shotgun (WGS) entry which is preliminary data.</text>
</comment>
<dbReference type="InterPro" id="IPR035986">
    <property type="entry name" value="PKD_dom_sf"/>
</dbReference>
<evidence type="ECO:0000259" key="1">
    <source>
        <dbReference type="PROSITE" id="PS50093"/>
    </source>
</evidence>
<dbReference type="PROSITE" id="PS50093">
    <property type="entry name" value="PKD"/>
    <property type="match status" value="5"/>
</dbReference>
<dbReference type="RefSeq" id="WP_146374140.1">
    <property type="nucleotide sequence ID" value="NZ_SJPP01000003.1"/>
</dbReference>
<dbReference type="Proteomes" id="UP000320735">
    <property type="component" value="Unassembled WGS sequence"/>
</dbReference>
<sequence length="1869" mass="195668">MLFRARSTSTSTQTPEADTASLLSRLIGCALPKQLRPRNSRSTDSLKFETLESRLVMSGSLELNGGIEEDNNTGHPQLCGCGCCGAGYFNELNTLELNSTSDESGDGEQFPLESLPLLSSNSNASVKLYLDFDGHFESNWGSYSNITTPAFSLDGDYSSFSTAEINSITEIWQRVSEDYASFNIDVTTIDPGDFSNGNALRVAIGGNSSWYSSGAGGVAYINTFTNSIVNTVYVFPDNLAKNAKYIAEASSHEAGHGFGLRHQSTYDNGVRTNEYNPGSGDWAPIMGVSYYKARTTWHDGNSTSANTYQDDMAVIARGTNGFGYRTDDHGDINSATTLSFAGNNATASGIIERMSDEDAFSFSTTGGQVDLSVNVAEVGANLDSVIELRTASGQLIATADPSGSYGAVISTNVAAGDYVLIVRSTGEYGSVGQFTVSATRSDSASTNEISITGNTSVAAGELYTLNLTEANAQSSTISSWTINWGDGNIQTINGNPSTVTHVYAEGPNAFSISATATDAAGTYQSNTLTVDVFDPAPELAISGSSIVAEGSTYALGLSADGSGAATITEWTINWGDGTIQTINGNPNSASHVYADGTAAYTIQATATNATGTFSANTQAVTVNNVDATLNISGNSSVGEGITYTLFLASTDPGADTISSWTINWGDGTIQTINGDPTYATHVYVGSGQYAISATASDEDGSYLSNAVAVNVQEVAPQLSIAGSGNTAEGSTYNLTLNADGSGADTISQWTINWGDGTIETINGNPNSASHVYADGTAAFTIQATATNAAGTFSANNLAVTVNNVDATLNISGNSSVGEGNTYTLNLSSTDPGADTINSWTINWGDGTIQTINGDPTYATHIYAGSGQYAISATASDEDGSYQSNAMAVNVQEVAPQLNISGSGNTAEGLSYNLTLNADGSGADTITQWTINWGDGTIETINGNPNSASHVYADGTAAFTIQATATNAAGTFSANTQAVTVNNVDATLNIVGNSSIDEGETYTLSLSSTDPGADTISSWTINWGDGTIETINGDPSSATHLYTGGGQYAISATASDEDGSYQSNAVAVNVVADLGPVLNFNDYTIDSYAGRQDKNGTVSIEDEGATLRLVGNLWKSIELPTTITADTVLEFDFRSSAQGEIHTIGFDNDLSLSPEFSFQLYGTQNYGFSDFRNYENDAPGTVHYRIPVGEFFTGSMQWLTFGNDHDVAGADGESVYSNIKIYDSSASVSISGSNVSDEGSEYVLSLNGGQQIDPISSWEINWGDGTIETINGNPNSASHVYADGTAAFTIQATATNAAGTFSANTQAVTVNNVDATLNIVGNSSIEEGETYTLSLSSTDPGADTISSWTINWGDGTIQSINGDPTYATHVYAAGGQFTISATASDEDGTYQSNSFGLSVIGAAPQLSISGSGNTAEGSSYNLTLNADGSGADTITQWTINWGDGTIETINGNPNSASHVYADGTAAFTIQATATNSAGTFSANTLAITVNNVDATLNISGNSSVGEGNTYTLFLASTDPGADTISSWTINWGDGTLQTINGDPTYATHVYAGSGQYAISATASDEDGSYQSNAVAVNVVADLGPVLNFNDYTIDSYAGRQDKNGTVSIEDEGATLRLVGNLWKSIELPTTITADTVLEFDFRSSAQGEIHTIGFDNDLSLSPEFSFQLYGTQNYGFSDFRNYENDAPGTVHYRIPVGEFFTGSMQWLTFGNDHDVAGADGESVYSNIKIYDSSASVSISGSNVSDEGSEYVLSLNGGQQIDPISSWEINWGDGTIETINGDSAVAGVHGDGEYYKVSKESSQTAVELSRNSQQTQSGNSISTGTVNRLARWEQWFTIQANSTNYQPLFPASQSDEIDPRELFFAEYGKEV</sequence>
<feature type="domain" description="PKD" evidence="1">
    <location>
        <begin position="1331"/>
        <end position="1398"/>
    </location>
</feature>
<feature type="domain" description="PKD" evidence="1">
    <location>
        <begin position="644"/>
        <end position="718"/>
    </location>
</feature>
<dbReference type="Pfam" id="PF18911">
    <property type="entry name" value="PKD_4"/>
    <property type="match status" value="3"/>
</dbReference>
<protein>
    <submittedName>
        <fullName evidence="2">PKD domain protein</fullName>
    </submittedName>
</protein>
<keyword evidence="3" id="KW-1185">Reference proteome</keyword>
<reference evidence="2 3" key="1">
    <citation type="submission" date="2019-02" db="EMBL/GenBank/DDBJ databases">
        <title>Deep-cultivation of Planctomycetes and their phenomic and genomic characterization uncovers novel biology.</title>
        <authorList>
            <person name="Wiegand S."/>
            <person name="Jogler M."/>
            <person name="Boedeker C."/>
            <person name="Pinto D."/>
            <person name="Vollmers J."/>
            <person name="Rivas-Marin E."/>
            <person name="Kohn T."/>
            <person name="Peeters S.H."/>
            <person name="Heuer A."/>
            <person name="Rast P."/>
            <person name="Oberbeckmann S."/>
            <person name="Bunk B."/>
            <person name="Jeske O."/>
            <person name="Meyerdierks A."/>
            <person name="Storesund J.E."/>
            <person name="Kallscheuer N."/>
            <person name="Luecker S."/>
            <person name="Lage O.M."/>
            <person name="Pohl T."/>
            <person name="Merkel B.J."/>
            <person name="Hornburger P."/>
            <person name="Mueller R.-W."/>
            <person name="Bruemmer F."/>
            <person name="Labrenz M."/>
            <person name="Spormann A.M."/>
            <person name="Op Den Camp H."/>
            <person name="Overmann J."/>
            <person name="Amann R."/>
            <person name="Jetten M.S.M."/>
            <person name="Mascher T."/>
            <person name="Medema M.H."/>
            <person name="Devos D.P."/>
            <person name="Kaster A.-K."/>
            <person name="Ovreas L."/>
            <person name="Rohde M."/>
            <person name="Galperin M.Y."/>
            <person name="Jogler C."/>
        </authorList>
    </citation>
    <scope>NUCLEOTIDE SEQUENCE [LARGE SCALE GENOMIC DNA]</scope>
    <source>
        <strain evidence="2 3">CA54</strain>
    </source>
</reference>
<evidence type="ECO:0000313" key="2">
    <source>
        <dbReference type="EMBL" id="TWU07367.1"/>
    </source>
</evidence>
<dbReference type="SUPFAM" id="SSF49299">
    <property type="entry name" value="PKD domain"/>
    <property type="match status" value="6"/>
</dbReference>
<evidence type="ECO:0000313" key="3">
    <source>
        <dbReference type="Proteomes" id="UP000320735"/>
    </source>
</evidence>
<organism evidence="2 3">
    <name type="scientific">Symmachiella macrocystis</name>
    <dbReference type="NCBI Taxonomy" id="2527985"/>
    <lineage>
        <taxon>Bacteria</taxon>
        <taxon>Pseudomonadati</taxon>
        <taxon>Planctomycetota</taxon>
        <taxon>Planctomycetia</taxon>
        <taxon>Planctomycetales</taxon>
        <taxon>Planctomycetaceae</taxon>
        <taxon>Symmachiella</taxon>
    </lineage>
</organism>
<dbReference type="InterPro" id="IPR013783">
    <property type="entry name" value="Ig-like_fold"/>
</dbReference>
<feature type="domain" description="PKD" evidence="1">
    <location>
        <begin position="823"/>
        <end position="897"/>
    </location>
</feature>
<dbReference type="Gene3D" id="2.60.40.10">
    <property type="entry name" value="Immunoglobulins"/>
    <property type="match status" value="11"/>
</dbReference>
<accession>A0A5C6B6G4</accession>